<comment type="caution">
    <text evidence="4">The sequence shown here is derived from an EMBL/GenBank/DDBJ whole genome shotgun (WGS) entry which is preliminary data.</text>
</comment>
<feature type="repeat" description="TPR" evidence="3">
    <location>
        <begin position="62"/>
        <end position="95"/>
    </location>
</feature>
<evidence type="ECO:0008006" key="5">
    <source>
        <dbReference type="Google" id="ProtNLM"/>
    </source>
</evidence>
<dbReference type="EMBL" id="JAFIQS010000001">
    <property type="protein sequence ID" value="KAG5174364.1"/>
    <property type="molecule type" value="Genomic_DNA"/>
</dbReference>
<gene>
    <name evidence="4" type="ORF">JR316_001023</name>
</gene>
<dbReference type="SUPFAM" id="SSF48452">
    <property type="entry name" value="TPR-like"/>
    <property type="match status" value="1"/>
</dbReference>
<evidence type="ECO:0000256" key="1">
    <source>
        <dbReference type="ARBA" id="ARBA00022737"/>
    </source>
</evidence>
<dbReference type="PANTHER" id="PTHR45641">
    <property type="entry name" value="TETRATRICOPEPTIDE REPEAT PROTEIN (AFU_ORTHOLOGUE AFUA_6G03870)"/>
    <property type="match status" value="1"/>
</dbReference>
<dbReference type="InterPro" id="IPR011990">
    <property type="entry name" value="TPR-like_helical_dom_sf"/>
</dbReference>
<dbReference type="InterPro" id="IPR019734">
    <property type="entry name" value="TPR_rpt"/>
</dbReference>
<dbReference type="Gene3D" id="1.25.40.10">
    <property type="entry name" value="Tetratricopeptide repeat domain"/>
    <property type="match status" value="1"/>
</dbReference>
<dbReference type="SMART" id="SM00028">
    <property type="entry name" value="TPR"/>
    <property type="match status" value="2"/>
</dbReference>
<name>A0A8H8CRP7_PSICU</name>
<keyword evidence="2 3" id="KW-0802">TPR repeat</keyword>
<keyword evidence="1" id="KW-0677">Repeat</keyword>
<dbReference type="PROSITE" id="PS50005">
    <property type="entry name" value="TPR"/>
    <property type="match status" value="1"/>
</dbReference>
<organism evidence="4">
    <name type="scientific">Psilocybe cubensis</name>
    <name type="common">Psychedelic mushroom</name>
    <name type="synonym">Stropharia cubensis</name>
    <dbReference type="NCBI Taxonomy" id="181762"/>
    <lineage>
        <taxon>Eukaryota</taxon>
        <taxon>Fungi</taxon>
        <taxon>Dikarya</taxon>
        <taxon>Basidiomycota</taxon>
        <taxon>Agaricomycotina</taxon>
        <taxon>Agaricomycetes</taxon>
        <taxon>Agaricomycetidae</taxon>
        <taxon>Agaricales</taxon>
        <taxon>Agaricineae</taxon>
        <taxon>Strophariaceae</taxon>
        <taxon>Psilocybe</taxon>
    </lineage>
</organism>
<accession>A0A8H8CRP7</accession>
<evidence type="ECO:0000256" key="3">
    <source>
        <dbReference type="PROSITE-ProRule" id="PRU00339"/>
    </source>
</evidence>
<protein>
    <recommendedName>
        <fullName evidence="5">MalT-like TPR region domain-containing protein</fullName>
    </recommendedName>
</protein>
<proteinExistence type="predicted"/>
<sequence length="122" mass="13640">MEVHTHINPSTEHTRSLEAAKQLNNQALMAEQRGDLFSAEQLHLEAIVLKERILGVDHLATAISYNGLAVVYLKLRRLDEAENYLSKAVRIRNASGGPFDAAVSRENMGQLYELRGDLTRAK</sequence>
<reference evidence="4" key="1">
    <citation type="submission" date="2021-02" db="EMBL/GenBank/DDBJ databases">
        <title>Psilocybe cubensis genome.</title>
        <authorList>
            <person name="Mckernan K.J."/>
            <person name="Crawford S."/>
            <person name="Trippe A."/>
            <person name="Kane L.T."/>
            <person name="Mclaughlin S."/>
        </authorList>
    </citation>
    <scope>NUCLEOTIDE SEQUENCE [LARGE SCALE GENOMIC DNA]</scope>
    <source>
        <strain evidence="4">MGC-MH-2018</strain>
    </source>
</reference>
<dbReference type="AlphaFoldDB" id="A0A8H8CRP7"/>
<dbReference type="Pfam" id="PF13424">
    <property type="entry name" value="TPR_12"/>
    <property type="match status" value="1"/>
</dbReference>
<evidence type="ECO:0000313" key="4">
    <source>
        <dbReference type="EMBL" id="KAG5174364.1"/>
    </source>
</evidence>
<dbReference type="PANTHER" id="PTHR45641:SF19">
    <property type="entry name" value="NEPHROCYSTIN-3"/>
    <property type="match status" value="1"/>
</dbReference>
<evidence type="ECO:0000256" key="2">
    <source>
        <dbReference type="ARBA" id="ARBA00022803"/>
    </source>
</evidence>